<dbReference type="EMBL" id="AZGY01000008">
    <property type="protein sequence ID" value="KZZ96147.1"/>
    <property type="molecule type" value="Genomic_DNA"/>
</dbReference>
<dbReference type="SMART" id="SM00046">
    <property type="entry name" value="DAGKc"/>
    <property type="match status" value="1"/>
</dbReference>
<accession>A0A168C4Y6</accession>
<evidence type="ECO:0000259" key="1">
    <source>
        <dbReference type="PROSITE" id="PS50146"/>
    </source>
</evidence>
<protein>
    <submittedName>
        <fullName evidence="2">Sphingosine kinase</fullName>
    </submittedName>
</protein>
<dbReference type="Pfam" id="PF00781">
    <property type="entry name" value="DAGK_cat"/>
    <property type="match status" value="1"/>
</dbReference>
<evidence type="ECO:0000313" key="2">
    <source>
        <dbReference type="EMBL" id="KZZ96147.1"/>
    </source>
</evidence>
<dbReference type="SUPFAM" id="SSF111331">
    <property type="entry name" value="NAD kinase/diacylglycerol kinase-like"/>
    <property type="match status" value="1"/>
</dbReference>
<reference evidence="2 3" key="1">
    <citation type="journal article" date="2016" name="Genome Biol. Evol.">
        <title>Divergent and convergent evolution of fungal pathogenicity.</title>
        <authorList>
            <person name="Shang Y."/>
            <person name="Xiao G."/>
            <person name="Zheng P."/>
            <person name="Cen K."/>
            <person name="Zhan S."/>
            <person name="Wang C."/>
        </authorList>
    </citation>
    <scope>NUCLEOTIDE SEQUENCE [LARGE SCALE GENOMIC DNA]</scope>
    <source>
        <strain evidence="2 3">RCEF 2490</strain>
    </source>
</reference>
<dbReference type="InterPro" id="IPR016064">
    <property type="entry name" value="NAD/diacylglycerol_kinase_sf"/>
</dbReference>
<keyword evidence="2" id="KW-0418">Kinase</keyword>
<dbReference type="InterPro" id="IPR017438">
    <property type="entry name" value="ATP-NAD_kinase_N"/>
</dbReference>
<gene>
    <name evidence="2" type="ORF">AAL_04443</name>
</gene>
<comment type="caution">
    <text evidence="2">The sequence shown here is derived from an EMBL/GenBank/DDBJ whole genome shotgun (WGS) entry which is preliminary data.</text>
</comment>
<dbReference type="PROSITE" id="PS50146">
    <property type="entry name" value="DAGK"/>
    <property type="match status" value="1"/>
</dbReference>
<dbReference type="PANTHER" id="PTHR12358:SF31">
    <property type="entry name" value="ACYLGLYCEROL KINASE, MITOCHONDRIAL"/>
    <property type="match status" value="1"/>
</dbReference>
<dbReference type="Gene3D" id="2.60.200.40">
    <property type="match status" value="1"/>
</dbReference>
<dbReference type="GO" id="GO:0016773">
    <property type="term" value="F:phosphotransferase activity, alcohol group as acceptor"/>
    <property type="evidence" value="ECO:0007669"/>
    <property type="project" value="UniProtKB-ARBA"/>
</dbReference>
<keyword evidence="3" id="KW-1185">Reference proteome</keyword>
<dbReference type="GO" id="GO:0005737">
    <property type="term" value="C:cytoplasm"/>
    <property type="evidence" value="ECO:0007669"/>
    <property type="project" value="TreeGrafter"/>
</dbReference>
<feature type="domain" description="DAGKc" evidence="1">
    <location>
        <begin position="98"/>
        <end position="236"/>
    </location>
</feature>
<dbReference type="Pfam" id="PF24321">
    <property type="entry name" value="DUF7493"/>
    <property type="match status" value="1"/>
</dbReference>
<dbReference type="Proteomes" id="UP000078544">
    <property type="component" value="Unassembled WGS sequence"/>
</dbReference>
<name>A0A168C4Y6_9HYPO</name>
<dbReference type="GO" id="GO:0046512">
    <property type="term" value="P:sphingosine biosynthetic process"/>
    <property type="evidence" value="ECO:0007669"/>
    <property type="project" value="TreeGrafter"/>
</dbReference>
<dbReference type="InterPro" id="IPR001206">
    <property type="entry name" value="Diacylglycerol_kinase_cat_dom"/>
</dbReference>
<dbReference type="InterPro" id="IPR055916">
    <property type="entry name" value="DUF7493"/>
</dbReference>
<dbReference type="GO" id="GO:0016020">
    <property type="term" value="C:membrane"/>
    <property type="evidence" value="ECO:0007669"/>
    <property type="project" value="TreeGrafter"/>
</dbReference>
<sequence length="474" mass="51683">MESKGDHTGIGSCIALALSDQRNLKISSDSAGKRRIPLYNLLWLSISGETLVIEYAAQCSKTSITPETWSFPIAPGSDESNPDEFVSTVLAQAYSGSQPRKRAFVLVNPHAGPGGALRKWSKVKPLFQAAKMEMNVVVLQRGGEAAELVQGLDIEKYDTIVACSGDGTPHEIFNGLGKRSDAARALSTVAVSHIPCGSGNAMSLNLYGTSQPSLAALAIIKGHITPLDLVSMTQGDRRILSFLSQSLGLVAECDLGTENLRWMGGSRFEVGILMRILRRRCYPCDLAVKAELVTKTDVKAHYRKYVGEPHGQNSRKMIPPGQVDSLDLPPLKYGTVNDPLPDGWQMVKRETLGTFYCGNMAYMAANANFFPAALPCDGLMDLVTVDGDLNPITAAKLLYSVEHGKFFDDDHVEYKKISGYRIIPRNQKDGYISIDGERVPFEPFQAEIHQGLGRVISKKGVFESDGPANWNEES</sequence>
<dbReference type="STRING" id="1081109.A0A168C4Y6"/>
<dbReference type="Gene3D" id="3.40.50.10330">
    <property type="entry name" value="Probable inorganic polyphosphate/atp-NAD kinase, domain 1"/>
    <property type="match status" value="1"/>
</dbReference>
<dbReference type="GO" id="GO:0001727">
    <property type="term" value="F:lipid kinase activity"/>
    <property type="evidence" value="ECO:0007669"/>
    <property type="project" value="TreeGrafter"/>
</dbReference>
<proteinExistence type="predicted"/>
<dbReference type="InterPro" id="IPR050187">
    <property type="entry name" value="Lipid_Phosphate_FormReg"/>
</dbReference>
<dbReference type="OrthoDB" id="3853857at2759"/>
<dbReference type="PANTHER" id="PTHR12358">
    <property type="entry name" value="SPHINGOSINE KINASE"/>
    <property type="match status" value="1"/>
</dbReference>
<keyword evidence="2" id="KW-0808">Transferase</keyword>
<organism evidence="2 3">
    <name type="scientific">Moelleriella libera RCEF 2490</name>
    <dbReference type="NCBI Taxonomy" id="1081109"/>
    <lineage>
        <taxon>Eukaryota</taxon>
        <taxon>Fungi</taxon>
        <taxon>Dikarya</taxon>
        <taxon>Ascomycota</taxon>
        <taxon>Pezizomycotina</taxon>
        <taxon>Sordariomycetes</taxon>
        <taxon>Hypocreomycetidae</taxon>
        <taxon>Hypocreales</taxon>
        <taxon>Clavicipitaceae</taxon>
        <taxon>Moelleriella</taxon>
    </lineage>
</organism>
<evidence type="ECO:0000313" key="3">
    <source>
        <dbReference type="Proteomes" id="UP000078544"/>
    </source>
</evidence>
<dbReference type="AlphaFoldDB" id="A0A168C4Y6"/>